<organism evidence="2 3">
    <name type="scientific">Pochonia chlamydosporia 170</name>
    <dbReference type="NCBI Taxonomy" id="1380566"/>
    <lineage>
        <taxon>Eukaryota</taxon>
        <taxon>Fungi</taxon>
        <taxon>Dikarya</taxon>
        <taxon>Ascomycota</taxon>
        <taxon>Pezizomycotina</taxon>
        <taxon>Sordariomycetes</taxon>
        <taxon>Hypocreomycetidae</taxon>
        <taxon>Hypocreales</taxon>
        <taxon>Clavicipitaceae</taxon>
        <taxon>Pochonia</taxon>
    </lineage>
</organism>
<dbReference type="Pfam" id="PF24476">
    <property type="entry name" value="DUF7580"/>
    <property type="match status" value="1"/>
</dbReference>
<evidence type="ECO:0000313" key="2">
    <source>
        <dbReference type="EMBL" id="OAQ60705.1"/>
    </source>
</evidence>
<dbReference type="GO" id="GO:0004672">
    <property type="term" value="F:protein kinase activity"/>
    <property type="evidence" value="ECO:0007669"/>
    <property type="project" value="InterPro"/>
</dbReference>
<evidence type="ECO:0000259" key="1">
    <source>
        <dbReference type="PROSITE" id="PS50011"/>
    </source>
</evidence>
<dbReference type="Pfam" id="PF14479">
    <property type="entry name" value="HeLo"/>
    <property type="match status" value="1"/>
</dbReference>
<dbReference type="InterPro" id="IPR038305">
    <property type="entry name" value="HeLo_sf"/>
</dbReference>
<name>A0A179F5K1_METCM</name>
<dbReference type="InterPro" id="IPR029498">
    <property type="entry name" value="HeLo_dom"/>
</dbReference>
<protein>
    <submittedName>
        <fullName evidence="2">Prion-inhibition and propagation domain-containing protein</fullName>
    </submittedName>
</protein>
<dbReference type="GO" id="GO:0005524">
    <property type="term" value="F:ATP binding"/>
    <property type="evidence" value="ECO:0007669"/>
    <property type="project" value="InterPro"/>
</dbReference>
<keyword evidence="2" id="KW-0034">Amyloid</keyword>
<keyword evidence="2" id="KW-0640">Prion</keyword>
<dbReference type="PROSITE" id="PS50011">
    <property type="entry name" value="PROTEIN_KINASE_DOM"/>
    <property type="match status" value="1"/>
</dbReference>
<dbReference type="PANTHER" id="PTHR37542:SF3">
    <property type="entry name" value="PRION-INHIBITION AND PROPAGATION HELO DOMAIN-CONTAINING PROTEIN"/>
    <property type="match status" value="1"/>
</dbReference>
<dbReference type="KEGG" id="pchm:VFPPC_06809"/>
<dbReference type="InterPro" id="IPR011009">
    <property type="entry name" value="Kinase-like_dom_sf"/>
</dbReference>
<dbReference type="AlphaFoldDB" id="A0A179F5K1"/>
<dbReference type="Proteomes" id="UP000078397">
    <property type="component" value="Unassembled WGS sequence"/>
</dbReference>
<dbReference type="PANTHER" id="PTHR37542">
    <property type="entry name" value="HELO DOMAIN-CONTAINING PROTEIN-RELATED"/>
    <property type="match status" value="1"/>
</dbReference>
<gene>
    <name evidence="2" type="ORF">VFPPC_06809</name>
</gene>
<dbReference type="InterPro" id="IPR000719">
    <property type="entry name" value="Prot_kinase_dom"/>
</dbReference>
<accession>A0A179F5K1</accession>
<dbReference type="STRING" id="1380566.A0A179F5K1"/>
<keyword evidence="3" id="KW-1185">Reference proteome</keyword>
<dbReference type="Gene3D" id="1.20.120.1020">
    <property type="entry name" value="Prion-inhibition and propagation, HeLo domain"/>
    <property type="match status" value="1"/>
</dbReference>
<proteinExistence type="predicted"/>
<feature type="domain" description="Protein kinase" evidence="1">
    <location>
        <begin position="282"/>
        <end position="575"/>
    </location>
</feature>
<dbReference type="InterPro" id="IPR056002">
    <property type="entry name" value="DUF7580"/>
</dbReference>
<evidence type="ECO:0000313" key="3">
    <source>
        <dbReference type="Proteomes" id="UP000078397"/>
    </source>
</evidence>
<dbReference type="OrthoDB" id="1911848at2759"/>
<reference evidence="2 3" key="1">
    <citation type="journal article" date="2016" name="PLoS Pathog.">
        <title>Biosynthesis of antibiotic leucinostatins in bio-control fungus Purpureocillium lilacinum and their inhibition on phytophthora revealed by genome mining.</title>
        <authorList>
            <person name="Wang G."/>
            <person name="Liu Z."/>
            <person name="Lin R."/>
            <person name="Li E."/>
            <person name="Mao Z."/>
            <person name="Ling J."/>
            <person name="Yang Y."/>
            <person name="Yin W.B."/>
            <person name="Xie B."/>
        </authorList>
    </citation>
    <scope>NUCLEOTIDE SEQUENCE [LARGE SCALE GENOMIC DNA]</scope>
    <source>
        <strain evidence="2">170</strain>
    </source>
</reference>
<sequence>MEIAASALQFTTMAVQAFRGCVVAIELIRTAQHMGIDGDIINTALVFEEWRLLSWAQRAGLHDNTPRQTINWPLASVILQQLVTLLSSAEVLQRRYSLRVTAEDTEAAEETQAVEAKTRGVAKLLARLKPEFSTVAGKIIQENNSTFKRLRWAVLDKNKLKQFQTDISELISKLEFLPDSAVQEEERRLFNRLVREAISLSTTTAEAGQIKQMLDDAPQTRKVDKSINAVAYLKQVRLVLGADKRSDEVTPNLLNHVGDTAMPKMPKLPILQRSLEPWSGGELYVNSLGFGTYHNKQVLVQWKPVGATQWDKYTKQIKRLAVFLMSLSDESFLSLKCLGYLPLEAQGRHGIVYSLPEGDTDWDFRSLKQLIQSQPHVSLKRRLELAQALANTLLQLHTAGWLHKNLRSDNIIFLAPRGSDDTVFLNSEPYVVGYEYARSDTDDSAKAFTQLPDTEVEADLYRHPQARGSNRETFQKRFDMYSLGCIALELVTWQPLVDVFSLYTKHDLKAVIGLAQASNEAIALPSLTDLFESEDAIDIVTHQAGESVLEVIRTCFSAEKAKEGEEGLLTDQTAVVEKLRWCRV</sequence>
<dbReference type="GeneID" id="28849774"/>
<dbReference type="RefSeq" id="XP_018138583.1">
    <property type="nucleotide sequence ID" value="XM_018285780.1"/>
</dbReference>
<dbReference type="EMBL" id="LSBJ02000008">
    <property type="protein sequence ID" value="OAQ60705.1"/>
    <property type="molecule type" value="Genomic_DNA"/>
</dbReference>
<dbReference type="Gene3D" id="1.10.510.10">
    <property type="entry name" value="Transferase(Phosphotransferase) domain 1"/>
    <property type="match status" value="1"/>
</dbReference>
<comment type="caution">
    <text evidence="2">The sequence shown here is derived from an EMBL/GenBank/DDBJ whole genome shotgun (WGS) entry which is preliminary data.</text>
</comment>
<dbReference type="SUPFAM" id="SSF56112">
    <property type="entry name" value="Protein kinase-like (PK-like)"/>
    <property type="match status" value="1"/>
</dbReference>